<dbReference type="InterPro" id="IPR036249">
    <property type="entry name" value="Thioredoxin-like_sf"/>
</dbReference>
<dbReference type="KEGG" id="dsc:ABOD76_07915"/>
<dbReference type="RefSeq" id="WP_350244275.1">
    <property type="nucleotide sequence ID" value="NZ_CP158299.1"/>
</dbReference>
<name>A0AAU7UCQ9_9DEIO</name>
<protein>
    <submittedName>
        <fullName evidence="1">Thioredoxin</fullName>
    </submittedName>
</protein>
<organism evidence="1">
    <name type="scientific">Deinococcus sonorensis KR-87</name>
    <dbReference type="NCBI Taxonomy" id="694439"/>
    <lineage>
        <taxon>Bacteria</taxon>
        <taxon>Thermotogati</taxon>
        <taxon>Deinococcota</taxon>
        <taxon>Deinococci</taxon>
        <taxon>Deinococcales</taxon>
        <taxon>Deinococcaceae</taxon>
        <taxon>Deinococcus</taxon>
    </lineage>
</organism>
<sequence>MTDRPFVLLTQDHCPACERLERMLSGPLKGQFTPQIEVVHRQRDPEEFEHLTRLHAVRSTPTLLHRPSAALLHPTGLSEVHRFFQTRLNGEETGTV</sequence>
<gene>
    <name evidence="1" type="ORF">ABOD76_07915</name>
</gene>
<reference evidence="1" key="1">
    <citation type="submission" date="2024-06" db="EMBL/GenBank/DDBJ databases">
        <title>Draft Genome Sequence of Deinococcus sonorensis Type Strain KR-87, a Biofilm Producing Representative of the Genus Deinococcus.</title>
        <authorList>
            <person name="Boren L.S."/>
            <person name="Grosso R.A."/>
            <person name="Hugenberg-Cox A.N."/>
            <person name="Hill J.T.E."/>
            <person name="Albert C.M."/>
            <person name="Tuohy J.M."/>
        </authorList>
    </citation>
    <scope>NUCLEOTIDE SEQUENCE</scope>
    <source>
        <strain evidence="1">KR-87</strain>
    </source>
</reference>
<accession>A0AAU7UCQ9</accession>
<dbReference type="SUPFAM" id="SSF52833">
    <property type="entry name" value="Thioredoxin-like"/>
    <property type="match status" value="1"/>
</dbReference>
<evidence type="ECO:0000313" key="1">
    <source>
        <dbReference type="EMBL" id="XBV86221.1"/>
    </source>
</evidence>
<dbReference type="AlphaFoldDB" id="A0AAU7UCQ9"/>
<dbReference type="EMBL" id="CP158299">
    <property type="protein sequence ID" value="XBV86221.1"/>
    <property type="molecule type" value="Genomic_DNA"/>
</dbReference>
<proteinExistence type="predicted"/>